<feature type="compositionally biased region" description="Gly residues" evidence="1">
    <location>
        <begin position="94"/>
        <end position="103"/>
    </location>
</feature>
<organism evidence="3 4">
    <name type="scientific">Streptomyces nodosus</name>
    <dbReference type="NCBI Taxonomy" id="40318"/>
    <lineage>
        <taxon>Bacteria</taxon>
        <taxon>Bacillati</taxon>
        <taxon>Actinomycetota</taxon>
        <taxon>Actinomycetes</taxon>
        <taxon>Kitasatosporales</taxon>
        <taxon>Streptomycetaceae</taxon>
        <taxon>Streptomyces</taxon>
    </lineage>
</organism>
<feature type="region of interest" description="Disordered" evidence="1">
    <location>
        <begin position="93"/>
        <end position="133"/>
    </location>
</feature>
<dbReference type="HOGENOM" id="CLU_1905631_0_0_11"/>
<feature type="transmembrane region" description="Helical" evidence="2">
    <location>
        <begin position="21"/>
        <end position="43"/>
    </location>
</feature>
<dbReference type="AlphaFoldDB" id="A0A0B5DNH8"/>
<keyword evidence="4" id="KW-1185">Reference proteome</keyword>
<reference evidence="4" key="1">
    <citation type="submission" date="2014-09" db="EMBL/GenBank/DDBJ databases">
        <title>Sequence of the Streptomyces nodosus genome.</title>
        <authorList>
            <person name="Sweeney P."/>
            <person name="Stephens N."/>
            <person name="Murphy C."/>
            <person name="Caffrey P."/>
        </authorList>
    </citation>
    <scope>NUCLEOTIDE SEQUENCE [LARGE SCALE GENOMIC DNA]</scope>
    <source>
        <strain evidence="4">ATCC 14899</strain>
    </source>
</reference>
<dbReference type="Proteomes" id="UP000031526">
    <property type="component" value="Chromosome"/>
</dbReference>
<keyword evidence="2" id="KW-0472">Membrane</keyword>
<sequence>MTGRSRVWFLGLEVAAMAGRAARWGVALALGGLWWWGMLRLVLAPDAGVLEGAVVTGGWGLSLLPVHCVPKARGEGRPGRAGGRGVAAVAFRAGRGGRPGEGRPGGRRQPVVRARPPWWSAAGAGPHWQTGHQ</sequence>
<accession>A0A0B5DNH8</accession>
<evidence type="ECO:0000313" key="4">
    <source>
        <dbReference type="Proteomes" id="UP000031526"/>
    </source>
</evidence>
<evidence type="ECO:0000256" key="2">
    <source>
        <dbReference type="SAM" id="Phobius"/>
    </source>
</evidence>
<feature type="compositionally biased region" description="Low complexity" evidence="1">
    <location>
        <begin position="107"/>
        <end position="117"/>
    </location>
</feature>
<dbReference type="STRING" id="40318.SNOD_24500"/>
<gene>
    <name evidence="3" type="ORF">SNOD_24500</name>
</gene>
<reference evidence="3 4" key="2">
    <citation type="journal article" date="2016" name="Appl. Microbiol. Biotechnol.">
        <title>Exploiting the genome sequence of Streptomyces nodosus for enhanced antibiotic production.</title>
        <authorList>
            <person name="Sweeney P."/>
            <person name="Murphy C.D."/>
            <person name="Caffrey P."/>
        </authorList>
    </citation>
    <scope>NUCLEOTIDE SEQUENCE [LARGE SCALE GENOMIC DNA]</scope>
    <source>
        <strain evidence="3 4">ATCC 14899</strain>
    </source>
</reference>
<keyword evidence="2" id="KW-0812">Transmembrane</keyword>
<keyword evidence="2" id="KW-1133">Transmembrane helix</keyword>
<evidence type="ECO:0000256" key="1">
    <source>
        <dbReference type="SAM" id="MobiDB-lite"/>
    </source>
</evidence>
<proteinExistence type="predicted"/>
<dbReference type="EMBL" id="CP009313">
    <property type="protein sequence ID" value="AJE42850.1"/>
    <property type="molecule type" value="Genomic_DNA"/>
</dbReference>
<feature type="transmembrane region" description="Helical" evidence="2">
    <location>
        <begin position="49"/>
        <end position="70"/>
    </location>
</feature>
<protein>
    <submittedName>
        <fullName evidence="3">Uncharacterized protein</fullName>
    </submittedName>
</protein>
<name>A0A0B5DNH8_9ACTN</name>
<evidence type="ECO:0000313" key="3">
    <source>
        <dbReference type="EMBL" id="AJE42850.1"/>
    </source>
</evidence>